<reference evidence="2 3" key="2">
    <citation type="journal article" date="2012" name="BMC Genomics">
        <title>The genome of Pelobacter carbinolicus reveals surprising metabolic capabilities and physiological features.</title>
        <authorList>
            <person name="Aklujkar M."/>
            <person name="Haveman S.A."/>
            <person name="Didonato R.Jr."/>
            <person name="Chertkov O."/>
            <person name="Han C.S."/>
            <person name="Land M.L."/>
            <person name="Brown P."/>
            <person name="Lovley D.R."/>
        </authorList>
    </citation>
    <scope>NUCLEOTIDE SEQUENCE [LARGE SCALE GENOMIC DNA]</scope>
    <source>
        <strain evidence="3">DSM 2380 / NBRC 103641 / GraBd1</strain>
    </source>
</reference>
<gene>
    <name evidence="2" type="ordered locus">Pcar_3263</name>
</gene>
<evidence type="ECO:0000313" key="3">
    <source>
        <dbReference type="Proteomes" id="UP000002534"/>
    </source>
</evidence>
<feature type="region of interest" description="Disordered" evidence="1">
    <location>
        <begin position="91"/>
        <end position="115"/>
    </location>
</feature>
<dbReference type="KEGG" id="pca:Pcar_3263"/>
<keyword evidence="3" id="KW-1185">Reference proteome</keyword>
<evidence type="ECO:0000313" key="2">
    <source>
        <dbReference type="EMBL" id="ABI81883.2"/>
    </source>
</evidence>
<dbReference type="AlphaFoldDB" id="Q0C6Q4"/>
<feature type="region of interest" description="Disordered" evidence="1">
    <location>
        <begin position="1"/>
        <end position="25"/>
    </location>
</feature>
<dbReference type="EMBL" id="CP000142">
    <property type="protein sequence ID" value="ABI81883.2"/>
    <property type="molecule type" value="Genomic_DNA"/>
</dbReference>
<name>Q0C6Q4_SYNC1</name>
<dbReference type="Proteomes" id="UP000002534">
    <property type="component" value="Chromosome"/>
</dbReference>
<dbReference type="STRING" id="338963.Pcar_3263"/>
<sequence length="115" mass="12907">MAFINPKSMTRPPASLHTLPLPSDENHFKPVQRWAFGPRGYQMEHRTLHTANQRAVALKLLECSYEQSNCRLCSIMLSSVILGLTSSIMQHHSPMPDVTPGTTAKRPSKSRMHAI</sequence>
<dbReference type="HOGENOM" id="CLU_2106653_0_0_7"/>
<evidence type="ECO:0000256" key="1">
    <source>
        <dbReference type="SAM" id="MobiDB-lite"/>
    </source>
</evidence>
<proteinExistence type="predicted"/>
<accession>Q0C6Q4</accession>
<reference evidence="3" key="1">
    <citation type="submission" date="2005-10" db="EMBL/GenBank/DDBJ databases">
        <title>Complete sequence of Pelobacter carbinolicus DSM 2380.</title>
        <authorList>
            <person name="Copeland A."/>
            <person name="Lucas S."/>
            <person name="Lapidus A."/>
            <person name="Barry K."/>
            <person name="Detter J.C."/>
            <person name="Glavina T."/>
            <person name="Hammon N."/>
            <person name="Israni S."/>
            <person name="Pitluck S."/>
            <person name="Chertkov O."/>
            <person name="Schmutz J."/>
            <person name="Larimer F."/>
            <person name="Land M."/>
            <person name="Kyrpides N."/>
            <person name="Ivanova N."/>
            <person name="Richardson P."/>
        </authorList>
    </citation>
    <scope>NUCLEOTIDE SEQUENCE [LARGE SCALE GENOMIC DNA]</scope>
    <source>
        <strain evidence="3">DSM 2380 / NBRC 103641 / GraBd1</strain>
    </source>
</reference>
<protein>
    <submittedName>
        <fullName evidence="2">Uncharacterized protein</fullName>
    </submittedName>
</protein>
<feature type="compositionally biased region" description="Basic residues" evidence="1">
    <location>
        <begin position="106"/>
        <end position="115"/>
    </location>
</feature>
<organism evidence="2 3">
    <name type="scientific">Syntrophotalea carbinolica (strain DSM 2380 / NBRC 103641 / GraBd1)</name>
    <name type="common">Pelobacter carbinolicus</name>
    <dbReference type="NCBI Taxonomy" id="338963"/>
    <lineage>
        <taxon>Bacteria</taxon>
        <taxon>Pseudomonadati</taxon>
        <taxon>Thermodesulfobacteriota</taxon>
        <taxon>Desulfuromonadia</taxon>
        <taxon>Desulfuromonadales</taxon>
        <taxon>Syntrophotaleaceae</taxon>
        <taxon>Syntrophotalea</taxon>
    </lineage>
</organism>